<proteinExistence type="predicted"/>
<name>A0A9Q1E309_CONCO</name>
<evidence type="ECO:0000313" key="2">
    <source>
        <dbReference type="EMBL" id="KAJ8288692.1"/>
    </source>
</evidence>
<sequence>MVDDNSNSKFSKRSEDASPSGASIPLDQWQRSEVMSCSKAGCGADAAEPCVETEAHRARSPNNEHRRGDQHCWIQIPCC</sequence>
<comment type="caution">
    <text evidence="2">The sequence shown here is derived from an EMBL/GenBank/DDBJ whole genome shotgun (WGS) entry which is preliminary data.</text>
</comment>
<reference evidence="2" key="1">
    <citation type="journal article" date="2023" name="Science">
        <title>Genome structures resolve the early diversification of teleost fishes.</title>
        <authorList>
            <person name="Parey E."/>
            <person name="Louis A."/>
            <person name="Montfort J."/>
            <person name="Bouchez O."/>
            <person name="Roques C."/>
            <person name="Iampietro C."/>
            <person name="Lluch J."/>
            <person name="Castinel A."/>
            <person name="Donnadieu C."/>
            <person name="Desvignes T."/>
            <person name="Floi Bucao C."/>
            <person name="Jouanno E."/>
            <person name="Wen M."/>
            <person name="Mejri S."/>
            <person name="Dirks R."/>
            <person name="Jansen H."/>
            <person name="Henkel C."/>
            <person name="Chen W.J."/>
            <person name="Zahm M."/>
            <person name="Cabau C."/>
            <person name="Klopp C."/>
            <person name="Thompson A.W."/>
            <person name="Robinson-Rechavi M."/>
            <person name="Braasch I."/>
            <person name="Lecointre G."/>
            <person name="Bobe J."/>
            <person name="Postlethwait J.H."/>
            <person name="Berthelot C."/>
            <person name="Roest Crollius H."/>
            <person name="Guiguen Y."/>
        </authorList>
    </citation>
    <scope>NUCLEOTIDE SEQUENCE</scope>
    <source>
        <strain evidence="2">Concon-B</strain>
    </source>
</reference>
<dbReference type="Proteomes" id="UP001152803">
    <property type="component" value="Unassembled WGS sequence"/>
</dbReference>
<feature type="region of interest" description="Disordered" evidence="1">
    <location>
        <begin position="1"/>
        <end position="29"/>
    </location>
</feature>
<evidence type="ECO:0000256" key="1">
    <source>
        <dbReference type="SAM" id="MobiDB-lite"/>
    </source>
</evidence>
<dbReference type="AlphaFoldDB" id="A0A9Q1E309"/>
<keyword evidence="3" id="KW-1185">Reference proteome</keyword>
<evidence type="ECO:0000313" key="3">
    <source>
        <dbReference type="Proteomes" id="UP001152803"/>
    </source>
</evidence>
<organism evidence="2 3">
    <name type="scientific">Conger conger</name>
    <name type="common">Conger eel</name>
    <name type="synonym">Muraena conger</name>
    <dbReference type="NCBI Taxonomy" id="82655"/>
    <lineage>
        <taxon>Eukaryota</taxon>
        <taxon>Metazoa</taxon>
        <taxon>Chordata</taxon>
        <taxon>Craniata</taxon>
        <taxon>Vertebrata</taxon>
        <taxon>Euteleostomi</taxon>
        <taxon>Actinopterygii</taxon>
        <taxon>Neopterygii</taxon>
        <taxon>Teleostei</taxon>
        <taxon>Anguilliformes</taxon>
        <taxon>Congridae</taxon>
        <taxon>Conger</taxon>
    </lineage>
</organism>
<accession>A0A9Q1E309</accession>
<dbReference type="EMBL" id="JAFJMO010000001">
    <property type="protein sequence ID" value="KAJ8288692.1"/>
    <property type="molecule type" value="Genomic_DNA"/>
</dbReference>
<gene>
    <name evidence="2" type="ORF">COCON_G00013510</name>
</gene>
<protein>
    <submittedName>
        <fullName evidence="2">Uncharacterized protein</fullName>
    </submittedName>
</protein>